<dbReference type="GO" id="GO:0016616">
    <property type="term" value="F:oxidoreductase activity, acting on the CH-OH group of donors, NAD or NADP as acceptor"/>
    <property type="evidence" value="ECO:0007669"/>
    <property type="project" value="InterPro"/>
</dbReference>
<keyword evidence="1" id="KW-0560">Oxidoreductase</keyword>
<keyword evidence="2" id="KW-0520">NAD</keyword>
<dbReference type="SUPFAM" id="SSF51735">
    <property type="entry name" value="NAD(P)-binding Rossmann-fold domains"/>
    <property type="match status" value="1"/>
</dbReference>
<accession>A0A6I3QM20</accession>
<dbReference type="Pfam" id="PF02826">
    <property type="entry name" value="2-Hacid_dh_C"/>
    <property type="match status" value="1"/>
</dbReference>
<name>A0A6I3QM20_9FIRM</name>
<dbReference type="EMBL" id="WMZR01000010">
    <property type="protein sequence ID" value="MTS51754.1"/>
    <property type="molecule type" value="Genomic_DNA"/>
</dbReference>
<evidence type="ECO:0000256" key="1">
    <source>
        <dbReference type="ARBA" id="ARBA00023002"/>
    </source>
</evidence>
<feature type="domain" description="D-isomer specific 2-hydroxyacid dehydrogenase NAD-binding" evidence="3">
    <location>
        <begin position="111"/>
        <end position="289"/>
    </location>
</feature>
<evidence type="ECO:0000259" key="3">
    <source>
        <dbReference type="Pfam" id="PF02826"/>
    </source>
</evidence>
<organism evidence="4 5">
    <name type="scientific">Ruthenibacterium lactatiformans</name>
    <dbReference type="NCBI Taxonomy" id="1550024"/>
    <lineage>
        <taxon>Bacteria</taxon>
        <taxon>Bacillati</taxon>
        <taxon>Bacillota</taxon>
        <taxon>Clostridia</taxon>
        <taxon>Eubacteriales</taxon>
        <taxon>Oscillospiraceae</taxon>
        <taxon>Ruthenibacterium</taxon>
    </lineage>
</organism>
<evidence type="ECO:0000256" key="2">
    <source>
        <dbReference type="ARBA" id="ARBA00023027"/>
    </source>
</evidence>
<dbReference type="CDD" id="cd05300">
    <property type="entry name" value="2-Hacid_dh_1"/>
    <property type="match status" value="1"/>
</dbReference>
<dbReference type="InterPro" id="IPR006140">
    <property type="entry name" value="D-isomer_DH_NAD-bd"/>
</dbReference>
<protein>
    <submittedName>
        <fullName evidence="4">D-2-hydroxyacid dehydrogenase</fullName>
    </submittedName>
</protein>
<sequence length="369" mass="40947">MIMPKINKVVTTLWYNKEDMRALRNVFPDADFRYVDFYDKDRLTEEVKDADVAIVLGDVDNCLLGENCLKWIHCDHAGLNGSARPEVFARGIPVTGAAGRSAPVLAEHCIYFMLQSCYHTKELLTAQAAGHWGVEGSNSWRGLYGRTAGIIGMGNNGRMLSTRLKALGMNVMGFDKSPIQGADELDVKLCGNDGDTIDPILKEADFVILTLALTDETYHMMNYGTFCKMKPDAFLVNMARGGIVCTEDLLKALNKGKLGGAGLDVLEEEPLPADHPLWQHPNVYITPHCTPQVPHRAGRSIEIIRENARRFEADEPLLNLLKPADALTTATKSGWARLTNAGLTKEQVARLDLDKFLGKRDWTDPSEWM</sequence>
<proteinExistence type="predicted"/>
<dbReference type="GO" id="GO:0051287">
    <property type="term" value="F:NAD binding"/>
    <property type="evidence" value="ECO:0007669"/>
    <property type="project" value="InterPro"/>
</dbReference>
<evidence type="ECO:0000313" key="4">
    <source>
        <dbReference type="EMBL" id="MTS51754.1"/>
    </source>
</evidence>
<reference evidence="4 5" key="1">
    <citation type="journal article" date="2019" name="Nat. Med.">
        <title>A library of human gut bacterial isolates paired with longitudinal multiomics data enables mechanistic microbiome research.</title>
        <authorList>
            <person name="Poyet M."/>
            <person name="Groussin M."/>
            <person name="Gibbons S.M."/>
            <person name="Avila-Pacheco J."/>
            <person name="Jiang X."/>
            <person name="Kearney S.M."/>
            <person name="Perrotta A.R."/>
            <person name="Berdy B."/>
            <person name="Zhao S."/>
            <person name="Lieberman T.D."/>
            <person name="Swanson P.K."/>
            <person name="Smith M."/>
            <person name="Roesemann S."/>
            <person name="Alexander J.E."/>
            <person name="Rich S.A."/>
            <person name="Livny J."/>
            <person name="Vlamakis H."/>
            <person name="Clish C."/>
            <person name="Bullock K."/>
            <person name="Deik A."/>
            <person name="Scott J."/>
            <person name="Pierce K.A."/>
            <person name="Xavier R.J."/>
            <person name="Alm E.J."/>
        </authorList>
    </citation>
    <scope>NUCLEOTIDE SEQUENCE [LARGE SCALE GENOMIC DNA]</scope>
    <source>
        <strain evidence="4 5">BIOML-A7</strain>
    </source>
</reference>
<dbReference type="SUPFAM" id="SSF52283">
    <property type="entry name" value="Formate/glycerate dehydrogenase catalytic domain-like"/>
    <property type="match status" value="1"/>
</dbReference>
<evidence type="ECO:0000313" key="5">
    <source>
        <dbReference type="Proteomes" id="UP000449193"/>
    </source>
</evidence>
<comment type="caution">
    <text evidence="4">The sequence shown here is derived from an EMBL/GenBank/DDBJ whole genome shotgun (WGS) entry which is preliminary data.</text>
</comment>
<dbReference type="PANTHER" id="PTHR43333:SF1">
    <property type="entry name" value="D-ISOMER SPECIFIC 2-HYDROXYACID DEHYDROGENASE NAD-BINDING DOMAIN-CONTAINING PROTEIN"/>
    <property type="match status" value="1"/>
</dbReference>
<gene>
    <name evidence="4" type="ORF">GMD52_09395</name>
</gene>
<dbReference type="InterPro" id="IPR036291">
    <property type="entry name" value="NAD(P)-bd_dom_sf"/>
</dbReference>
<dbReference type="PANTHER" id="PTHR43333">
    <property type="entry name" value="2-HACID_DH_C DOMAIN-CONTAINING PROTEIN"/>
    <property type="match status" value="1"/>
</dbReference>
<dbReference type="Gene3D" id="3.40.50.720">
    <property type="entry name" value="NAD(P)-binding Rossmann-like Domain"/>
    <property type="match status" value="2"/>
</dbReference>
<dbReference type="Proteomes" id="UP000449193">
    <property type="component" value="Unassembled WGS sequence"/>
</dbReference>
<dbReference type="AlphaFoldDB" id="A0A6I3QM20"/>